<evidence type="ECO:0000313" key="3">
    <source>
        <dbReference type="EMBL" id="RZT36842.1"/>
    </source>
</evidence>
<dbReference type="OrthoDB" id="149172at2"/>
<protein>
    <submittedName>
        <fullName evidence="3">Aminocarboxymuconate-semialdehyde decarboxylase</fullName>
    </submittedName>
</protein>
<dbReference type="PANTHER" id="PTHR21240:SF28">
    <property type="entry name" value="ISO-OROTATE DECARBOXYLASE (EUROFUNG)"/>
    <property type="match status" value="1"/>
</dbReference>
<dbReference type="GO" id="GO:0016831">
    <property type="term" value="F:carboxy-lyase activity"/>
    <property type="evidence" value="ECO:0007669"/>
    <property type="project" value="InterPro"/>
</dbReference>
<evidence type="ECO:0000259" key="2">
    <source>
        <dbReference type="Pfam" id="PF04909"/>
    </source>
</evidence>
<organism evidence="3 4">
    <name type="scientific">Cupriavidus agavae</name>
    <dbReference type="NCBI Taxonomy" id="1001822"/>
    <lineage>
        <taxon>Bacteria</taxon>
        <taxon>Pseudomonadati</taxon>
        <taxon>Pseudomonadota</taxon>
        <taxon>Betaproteobacteria</taxon>
        <taxon>Burkholderiales</taxon>
        <taxon>Burkholderiaceae</taxon>
        <taxon>Cupriavidus</taxon>
    </lineage>
</organism>
<dbReference type="InterPro" id="IPR032465">
    <property type="entry name" value="ACMSD"/>
</dbReference>
<evidence type="ECO:0000313" key="4">
    <source>
        <dbReference type="Proteomes" id="UP000291078"/>
    </source>
</evidence>
<comment type="caution">
    <text evidence="3">The sequence shown here is derived from an EMBL/GenBank/DDBJ whole genome shotgun (WGS) entry which is preliminary data.</text>
</comment>
<evidence type="ECO:0000256" key="1">
    <source>
        <dbReference type="ARBA" id="ARBA00023239"/>
    </source>
</evidence>
<dbReference type="GO" id="GO:0005737">
    <property type="term" value="C:cytoplasm"/>
    <property type="evidence" value="ECO:0007669"/>
    <property type="project" value="TreeGrafter"/>
</dbReference>
<feature type="domain" description="Amidohydrolase-related" evidence="2">
    <location>
        <begin position="14"/>
        <end position="338"/>
    </location>
</feature>
<dbReference type="AlphaFoldDB" id="A0A4Q7RX88"/>
<dbReference type="InterPro" id="IPR006680">
    <property type="entry name" value="Amidohydro-rel"/>
</dbReference>
<keyword evidence="1" id="KW-0456">Lyase</keyword>
<name>A0A4Q7RX88_9BURK</name>
<dbReference type="GO" id="GO:0019748">
    <property type="term" value="P:secondary metabolic process"/>
    <property type="evidence" value="ECO:0007669"/>
    <property type="project" value="TreeGrafter"/>
</dbReference>
<sequence length="340" mass="36581">MNAPFLHSGCGCLDVHTHVIPAEFPRYLGRRANVPWPSMRAAQPCHRHVVISEQIYRTVPHHSWDTGARLADMDATDVGHQVLSPMPELLSYWMEGDDAAVLSRYLNETLAGMVASAPTRFSALGAAPLQDVDRAIAELAHAVGTLGLAGVEVGSNVMGVPIGDARFWPFFEAAQALDAAIFVHPLRPAGMERLLGPSALEQVVAFPGEIGLAAASLMTGGLLARFPNLRIALSHGGGSIQALVPRMQFAWEKQGALRDAIALAPVEAARALYYDDLLYSPQAIRALVELVGDDRVMIGTDYPFAIMDADPAARIASLGLPGDVTERLRWKNAATWLGRI</sequence>
<dbReference type="RefSeq" id="WP_130392455.1">
    <property type="nucleotide sequence ID" value="NZ_SGXM01000004.1"/>
</dbReference>
<gene>
    <name evidence="3" type="ORF">EV147_3506</name>
</gene>
<dbReference type="PANTHER" id="PTHR21240">
    <property type="entry name" value="2-AMINO-3-CARBOXYLMUCONATE-6-SEMIALDEHYDE DECARBOXYLASE"/>
    <property type="match status" value="1"/>
</dbReference>
<reference evidence="3 4" key="1">
    <citation type="journal article" date="2015" name="Stand. Genomic Sci.">
        <title>Genomic Encyclopedia of Bacterial and Archaeal Type Strains, Phase III: the genomes of soil and plant-associated and newly described type strains.</title>
        <authorList>
            <person name="Whitman W.B."/>
            <person name="Woyke T."/>
            <person name="Klenk H.P."/>
            <person name="Zhou Y."/>
            <person name="Lilburn T.G."/>
            <person name="Beck B.J."/>
            <person name="De Vos P."/>
            <person name="Vandamme P."/>
            <person name="Eisen J.A."/>
            <person name="Garrity G."/>
            <person name="Hugenholtz P."/>
            <person name="Kyrpides N.C."/>
        </authorList>
    </citation>
    <scope>NUCLEOTIDE SEQUENCE [LARGE SCALE GENOMIC DNA]</scope>
    <source>
        <strain evidence="3 4">ASC-9842</strain>
    </source>
</reference>
<accession>A0A4Q7RX88</accession>
<keyword evidence="4" id="KW-1185">Reference proteome</keyword>
<proteinExistence type="predicted"/>
<dbReference type="InterPro" id="IPR032466">
    <property type="entry name" value="Metal_Hydrolase"/>
</dbReference>
<dbReference type="EMBL" id="SGXM01000004">
    <property type="protein sequence ID" value="RZT36842.1"/>
    <property type="molecule type" value="Genomic_DNA"/>
</dbReference>
<dbReference type="Pfam" id="PF04909">
    <property type="entry name" value="Amidohydro_2"/>
    <property type="match status" value="1"/>
</dbReference>
<dbReference type="SUPFAM" id="SSF51556">
    <property type="entry name" value="Metallo-dependent hydrolases"/>
    <property type="match status" value="1"/>
</dbReference>
<dbReference type="Gene3D" id="3.20.20.140">
    <property type="entry name" value="Metal-dependent hydrolases"/>
    <property type="match status" value="1"/>
</dbReference>
<dbReference type="GO" id="GO:0016787">
    <property type="term" value="F:hydrolase activity"/>
    <property type="evidence" value="ECO:0007669"/>
    <property type="project" value="InterPro"/>
</dbReference>
<dbReference type="Proteomes" id="UP000291078">
    <property type="component" value="Unassembled WGS sequence"/>
</dbReference>